<reference evidence="1 2" key="1">
    <citation type="submission" date="2021-06" db="EMBL/GenBank/DDBJ databases">
        <authorList>
            <person name="Palmer J.M."/>
        </authorList>
    </citation>
    <scope>NUCLEOTIDE SEQUENCE [LARGE SCALE GENOMIC DNA]</scope>
    <source>
        <strain evidence="1 2">CL_MEX2019</strain>
        <tissue evidence="1">Muscle</tissue>
    </source>
</reference>
<name>A0ABU7DJA1_9TELE</name>
<dbReference type="Proteomes" id="UP001352852">
    <property type="component" value="Unassembled WGS sequence"/>
</dbReference>
<evidence type="ECO:0000313" key="2">
    <source>
        <dbReference type="Proteomes" id="UP001352852"/>
    </source>
</evidence>
<evidence type="ECO:0000313" key="1">
    <source>
        <dbReference type="EMBL" id="MED6273864.1"/>
    </source>
</evidence>
<keyword evidence="2" id="KW-1185">Reference proteome</keyword>
<sequence length="66" mass="7680">MDKGFVTTTHLFISTIFQKSLSSNTDMWSKLDLRRLMCGCGYKATVKMLNCQEHSKKKRKQCINFT</sequence>
<comment type="caution">
    <text evidence="1">The sequence shown here is derived from an EMBL/GenBank/DDBJ whole genome shotgun (WGS) entry which is preliminary data.</text>
</comment>
<gene>
    <name evidence="1" type="ORF">CHARACLAT_010690</name>
</gene>
<organism evidence="1 2">
    <name type="scientific">Characodon lateralis</name>
    <dbReference type="NCBI Taxonomy" id="208331"/>
    <lineage>
        <taxon>Eukaryota</taxon>
        <taxon>Metazoa</taxon>
        <taxon>Chordata</taxon>
        <taxon>Craniata</taxon>
        <taxon>Vertebrata</taxon>
        <taxon>Euteleostomi</taxon>
        <taxon>Actinopterygii</taxon>
        <taxon>Neopterygii</taxon>
        <taxon>Teleostei</taxon>
        <taxon>Neoteleostei</taxon>
        <taxon>Acanthomorphata</taxon>
        <taxon>Ovalentaria</taxon>
        <taxon>Atherinomorphae</taxon>
        <taxon>Cyprinodontiformes</taxon>
        <taxon>Goodeidae</taxon>
        <taxon>Characodon</taxon>
    </lineage>
</organism>
<dbReference type="EMBL" id="JAHUTJ010025282">
    <property type="protein sequence ID" value="MED6273864.1"/>
    <property type="molecule type" value="Genomic_DNA"/>
</dbReference>
<protein>
    <submittedName>
        <fullName evidence="1">Uncharacterized protein</fullName>
    </submittedName>
</protein>
<proteinExistence type="predicted"/>
<accession>A0ABU7DJA1</accession>